<comment type="caution">
    <text evidence="10">The sequence shown here is derived from an EMBL/GenBank/DDBJ whole genome shotgun (WGS) entry which is preliminary data.</text>
</comment>
<dbReference type="PANTHER" id="PTHR47943:SF9">
    <property type="entry name" value="CYTOCHROME P450"/>
    <property type="match status" value="1"/>
</dbReference>
<evidence type="ECO:0000256" key="5">
    <source>
        <dbReference type="ARBA" id="ARBA00022723"/>
    </source>
</evidence>
<evidence type="ECO:0008006" key="12">
    <source>
        <dbReference type="Google" id="ProtNLM"/>
    </source>
</evidence>
<dbReference type="Proteomes" id="UP000631114">
    <property type="component" value="Unassembled WGS sequence"/>
</dbReference>
<evidence type="ECO:0000256" key="7">
    <source>
        <dbReference type="ARBA" id="ARBA00023004"/>
    </source>
</evidence>
<evidence type="ECO:0000256" key="8">
    <source>
        <dbReference type="ARBA" id="ARBA00023033"/>
    </source>
</evidence>
<dbReference type="GO" id="GO:0004497">
    <property type="term" value="F:monooxygenase activity"/>
    <property type="evidence" value="ECO:0007669"/>
    <property type="project" value="UniProtKB-KW"/>
</dbReference>
<accession>A0A835H6L8</accession>
<proteinExistence type="inferred from homology"/>
<dbReference type="PRINTS" id="PR00385">
    <property type="entry name" value="P450"/>
</dbReference>
<evidence type="ECO:0000256" key="4">
    <source>
        <dbReference type="ARBA" id="ARBA00022617"/>
    </source>
</evidence>
<gene>
    <name evidence="10" type="ORF">IFM89_016944</name>
</gene>
<reference evidence="10 11" key="1">
    <citation type="submission" date="2020-10" db="EMBL/GenBank/DDBJ databases">
        <title>The Coptis chinensis genome and diversification of protoberbering-type alkaloids.</title>
        <authorList>
            <person name="Wang B."/>
            <person name="Shu S."/>
            <person name="Song C."/>
            <person name="Liu Y."/>
        </authorList>
    </citation>
    <scope>NUCLEOTIDE SEQUENCE [LARGE SCALE GENOMIC DNA]</scope>
    <source>
        <strain evidence="10">HL-2020</strain>
        <tissue evidence="10">Leaf</tissue>
    </source>
</reference>
<protein>
    <recommendedName>
        <fullName evidence="12">Cytochrome P450</fullName>
    </recommendedName>
</protein>
<comment type="similarity">
    <text evidence="3">Belongs to the cytochrome P450 family.</text>
</comment>
<keyword evidence="6" id="KW-0560">Oxidoreductase</keyword>
<name>A0A835H6L8_9MAGN</name>
<dbReference type="InterPro" id="IPR001128">
    <property type="entry name" value="Cyt_P450"/>
</dbReference>
<dbReference type="AlphaFoldDB" id="A0A835H6L8"/>
<dbReference type="GO" id="GO:0016705">
    <property type="term" value="F:oxidoreductase activity, acting on paired donors, with incorporation or reduction of molecular oxygen"/>
    <property type="evidence" value="ECO:0007669"/>
    <property type="project" value="InterPro"/>
</dbReference>
<keyword evidence="4" id="KW-0349">Heme</keyword>
<dbReference type="SUPFAM" id="SSF48264">
    <property type="entry name" value="Cytochrome P450"/>
    <property type="match status" value="1"/>
</dbReference>
<evidence type="ECO:0000313" key="10">
    <source>
        <dbReference type="EMBL" id="KAF9592712.1"/>
    </source>
</evidence>
<dbReference type="Pfam" id="PF00067">
    <property type="entry name" value="p450"/>
    <property type="match status" value="2"/>
</dbReference>
<keyword evidence="7" id="KW-0408">Iron</keyword>
<dbReference type="Gene3D" id="1.10.630.10">
    <property type="entry name" value="Cytochrome P450"/>
    <property type="match status" value="1"/>
</dbReference>
<dbReference type="GO" id="GO:0016020">
    <property type="term" value="C:membrane"/>
    <property type="evidence" value="ECO:0007669"/>
    <property type="project" value="UniProtKB-SubCell"/>
</dbReference>
<keyword evidence="11" id="KW-1185">Reference proteome</keyword>
<dbReference type="GO" id="GO:0005506">
    <property type="term" value="F:iron ion binding"/>
    <property type="evidence" value="ECO:0007669"/>
    <property type="project" value="InterPro"/>
</dbReference>
<keyword evidence="8" id="KW-0503">Monooxygenase</keyword>
<evidence type="ECO:0000256" key="1">
    <source>
        <dbReference type="ARBA" id="ARBA00001971"/>
    </source>
</evidence>
<keyword evidence="5" id="KW-0479">Metal-binding</keyword>
<comment type="cofactor">
    <cofactor evidence="1">
        <name>heme</name>
        <dbReference type="ChEBI" id="CHEBI:30413"/>
    </cofactor>
</comment>
<dbReference type="OrthoDB" id="2789670at2759"/>
<evidence type="ECO:0000256" key="2">
    <source>
        <dbReference type="ARBA" id="ARBA00004370"/>
    </source>
</evidence>
<dbReference type="PRINTS" id="PR00463">
    <property type="entry name" value="EP450I"/>
</dbReference>
<organism evidence="10 11">
    <name type="scientific">Coptis chinensis</name>
    <dbReference type="NCBI Taxonomy" id="261450"/>
    <lineage>
        <taxon>Eukaryota</taxon>
        <taxon>Viridiplantae</taxon>
        <taxon>Streptophyta</taxon>
        <taxon>Embryophyta</taxon>
        <taxon>Tracheophyta</taxon>
        <taxon>Spermatophyta</taxon>
        <taxon>Magnoliopsida</taxon>
        <taxon>Ranunculales</taxon>
        <taxon>Ranunculaceae</taxon>
        <taxon>Coptidoideae</taxon>
        <taxon>Coptis</taxon>
    </lineage>
</organism>
<evidence type="ECO:0000256" key="6">
    <source>
        <dbReference type="ARBA" id="ARBA00023002"/>
    </source>
</evidence>
<dbReference type="InterPro" id="IPR002401">
    <property type="entry name" value="Cyt_P450_E_grp-I"/>
</dbReference>
<dbReference type="GO" id="GO:0044550">
    <property type="term" value="P:secondary metabolite biosynthetic process"/>
    <property type="evidence" value="ECO:0007669"/>
    <property type="project" value="UniProtKB-ARBA"/>
</dbReference>
<sequence length="353" mass="41012">MLGDLPHRTLSQLAQTYGPIMYLRLGLVPAIVVSSPEWAELFLKTHDLVFASRPNIMASQYLSYGRKNMSFAPYGPYWRNIRKLCTLELLSNLKIEMFKPMRRKELLHYVELIKSSAARRSAIDISAKVGSLIEDMTYQMLFGFKDDKFNLKSSMQEGLSRRMKDLSKIIDGFLEKIIDEHVRDAKTLQGQHRDFIDVMLSLMESNETHQEHLDRDNTKAIMLDMLAAGMDTSTTVIDWTIAELLRHPRCLKLVQEELENAVGLNRMVEEKDLPKLDYLKMVIKESMRLHPVAPLLIPRESIEDITINGYFIPKKSRVLINNWALGRDPNSWSSNAEEFYRKVYQYQHRCPRT</sequence>
<evidence type="ECO:0000313" key="11">
    <source>
        <dbReference type="Proteomes" id="UP000631114"/>
    </source>
</evidence>
<evidence type="ECO:0000256" key="9">
    <source>
        <dbReference type="ARBA" id="ARBA00023136"/>
    </source>
</evidence>
<dbReference type="EMBL" id="JADFTS010000008">
    <property type="protein sequence ID" value="KAF9592712.1"/>
    <property type="molecule type" value="Genomic_DNA"/>
</dbReference>
<comment type="subcellular location">
    <subcellularLocation>
        <location evidence="2">Membrane</location>
    </subcellularLocation>
</comment>
<dbReference type="GO" id="GO:0020037">
    <property type="term" value="F:heme binding"/>
    <property type="evidence" value="ECO:0007669"/>
    <property type="project" value="InterPro"/>
</dbReference>
<keyword evidence="9" id="KW-0472">Membrane</keyword>
<evidence type="ECO:0000256" key="3">
    <source>
        <dbReference type="ARBA" id="ARBA00010617"/>
    </source>
</evidence>
<dbReference type="InterPro" id="IPR036396">
    <property type="entry name" value="Cyt_P450_sf"/>
</dbReference>
<dbReference type="PANTHER" id="PTHR47943">
    <property type="entry name" value="CYTOCHROME P450 93A3-LIKE"/>
    <property type="match status" value="1"/>
</dbReference>